<protein>
    <recommendedName>
        <fullName evidence="6">Receptor ligand binding region domain-containing protein</fullName>
    </recommendedName>
</protein>
<keyword evidence="5" id="KW-0732">Signal</keyword>
<comment type="subcellular location">
    <subcellularLocation>
        <location evidence="1">Membrane</location>
    </subcellularLocation>
</comment>
<feature type="chain" id="PRO_5035802108" description="Receptor ligand binding region domain-containing protein" evidence="5">
    <location>
        <begin position="16"/>
        <end position="203"/>
    </location>
</feature>
<dbReference type="OrthoDB" id="1890790at2759"/>
<dbReference type="Pfam" id="PF01094">
    <property type="entry name" value="ANF_receptor"/>
    <property type="match status" value="1"/>
</dbReference>
<keyword evidence="3" id="KW-1133">Transmembrane helix</keyword>
<gene>
    <name evidence="7" type="ORF">CUNI_LOCUS4828</name>
</gene>
<evidence type="ECO:0000256" key="4">
    <source>
        <dbReference type="ARBA" id="ARBA00023136"/>
    </source>
</evidence>
<proteinExistence type="predicted"/>
<organism evidence="7 8">
    <name type="scientific">Candidula unifasciata</name>
    <dbReference type="NCBI Taxonomy" id="100452"/>
    <lineage>
        <taxon>Eukaryota</taxon>
        <taxon>Metazoa</taxon>
        <taxon>Spiralia</taxon>
        <taxon>Lophotrochozoa</taxon>
        <taxon>Mollusca</taxon>
        <taxon>Gastropoda</taxon>
        <taxon>Heterobranchia</taxon>
        <taxon>Euthyneura</taxon>
        <taxon>Panpulmonata</taxon>
        <taxon>Eupulmonata</taxon>
        <taxon>Stylommatophora</taxon>
        <taxon>Helicina</taxon>
        <taxon>Helicoidea</taxon>
        <taxon>Geomitridae</taxon>
        <taxon>Candidula</taxon>
    </lineage>
</organism>
<dbReference type="EMBL" id="CAJHNH020000678">
    <property type="protein sequence ID" value="CAG5119270.1"/>
    <property type="molecule type" value="Genomic_DNA"/>
</dbReference>
<evidence type="ECO:0000256" key="1">
    <source>
        <dbReference type="ARBA" id="ARBA00004370"/>
    </source>
</evidence>
<dbReference type="Gene3D" id="3.40.50.2300">
    <property type="match status" value="1"/>
</dbReference>
<dbReference type="GO" id="GO:0016020">
    <property type="term" value="C:membrane"/>
    <property type="evidence" value="ECO:0007669"/>
    <property type="project" value="UniProtKB-SubCell"/>
</dbReference>
<dbReference type="InterPro" id="IPR052612">
    <property type="entry name" value="ANP_Clearance_Receptor"/>
</dbReference>
<reference evidence="7" key="1">
    <citation type="submission" date="2021-04" db="EMBL/GenBank/DDBJ databases">
        <authorList>
            <consortium name="Molecular Ecology Group"/>
        </authorList>
    </citation>
    <scope>NUCLEOTIDE SEQUENCE</scope>
</reference>
<dbReference type="AlphaFoldDB" id="A0A8S3YVQ1"/>
<evidence type="ECO:0000313" key="7">
    <source>
        <dbReference type="EMBL" id="CAG5119270.1"/>
    </source>
</evidence>
<sequence>LVTLYILVIISPVYSYADSKCSSTYGPIEAFRYSKLVQVFFGPVCDYSLAAVARYSAVWKIPVVSAGGLSHDFGMDKRDPQAEYRTLTRVGLTSFTSMAQVTTTILKVHKWEKVLIVYEVSGFPQIQDKFCYLAVSALVYVSKEDKGIKRPFEFAMFEPHRHNLASILVEKVGLNYGGKYRPFWLRSKCKTWIWTCNILGIKW</sequence>
<dbReference type="InterPro" id="IPR001828">
    <property type="entry name" value="ANF_lig-bd_rcpt"/>
</dbReference>
<keyword evidence="4" id="KW-0472">Membrane</keyword>
<evidence type="ECO:0000313" key="8">
    <source>
        <dbReference type="Proteomes" id="UP000678393"/>
    </source>
</evidence>
<evidence type="ECO:0000256" key="5">
    <source>
        <dbReference type="SAM" id="SignalP"/>
    </source>
</evidence>
<dbReference type="GO" id="GO:0007165">
    <property type="term" value="P:signal transduction"/>
    <property type="evidence" value="ECO:0007669"/>
    <property type="project" value="TreeGrafter"/>
</dbReference>
<feature type="domain" description="Receptor ligand binding region" evidence="6">
    <location>
        <begin position="14"/>
        <end position="120"/>
    </location>
</feature>
<dbReference type="PANTHER" id="PTHR44755:SF11">
    <property type="entry name" value="ATRIAL NATRIURETIC PEPTIDE RECEPTOR 3 ISOFORM X1"/>
    <property type="match status" value="1"/>
</dbReference>
<name>A0A8S3YVQ1_9EUPU</name>
<dbReference type="Proteomes" id="UP000678393">
    <property type="component" value="Unassembled WGS sequence"/>
</dbReference>
<evidence type="ECO:0000256" key="3">
    <source>
        <dbReference type="ARBA" id="ARBA00022989"/>
    </source>
</evidence>
<comment type="caution">
    <text evidence="7">The sequence shown here is derived from an EMBL/GenBank/DDBJ whole genome shotgun (WGS) entry which is preliminary data.</text>
</comment>
<dbReference type="GO" id="GO:0038023">
    <property type="term" value="F:signaling receptor activity"/>
    <property type="evidence" value="ECO:0007669"/>
    <property type="project" value="TreeGrafter"/>
</dbReference>
<feature type="signal peptide" evidence="5">
    <location>
        <begin position="1"/>
        <end position="15"/>
    </location>
</feature>
<accession>A0A8S3YVQ1</accession>
<dbReference type="SUPFAM" id="SSF53822">
    <property type="entry name" value="Periplasmic binding protein-like I"/>
    <property type="match status" value="1"/>
</dbReference>
<keyword evidence="2" id="KW-0812">Transmembrane</keyword>
<evidence type="ECO:0000256" key="2">
    <source>
        <dbReference type="ARBA" id="ARBA00022692"/>
    </source>
</evidence>
<dbReference type="PANTHER" id="PTHR44755">
    <property type="entry name" value="NATRIURETIC PEPTIDE RECEPTOR 3-RELATED"/>
    <property type="match status" value="1"/>
</dbReference>
<feature type="non-terminal residue" evidence="7">
    <location>
        <position position="203"/>
    </location>
</feature>
<dbReference type="InterPro" id="IPR028082">
    <property type="entry name" value="Peripla_BP_I"/>
</dbReference>
<evidence type="ECO:0000259" key="6">
    <source>
        <dbReference type="Pfam" id="PF01094"/>
    </source>
</evidence>
<keyword evidence="8" id="KW-1185">Reference proteome</keyword>
<dbReference type="GO" id="GO:0017046">
    <property type="term" value="F:peptide hormone binding"/>
    <property type="evidence" value="ECO:0007669"/>
    <property type="project" value="TreeGrafter"/>
</dbReference>